<evidence type="ECO:0000256" key="1">
    <source>
        <dbReference type="ARBA" id="ARBA00004418"/>
    </source>
</evidence>
<feature type="domain" description="Cytochrome c" evidence="11">
    <location>
        <begin position="205"/>
        <end position="331"/>
    </location>
</feature>
<dbReference type="InterPro" id="IPR036909">
    <property type="entry name" value="Cyt_c-like_dom_sf"/>
</dbReference>
<feature type="binding site" description="covalent" evidence="8">
    <location>
        <position position="225"/>
    </location>
    <ligand>
        <name>heme c</name>
        <dbReference type="ChEBI" id="CHEBI:61717"/>
        <label>2</label>
    </ligand>
</feature>
<evidence type="ECO:0000256" key="6">
    <source>
        <dbReference type="ARBA" id="ARBA00023002"/>
    </source>
</evidence>
<evidence type="ECO:0000256" key="5">
    <source>
        <dbReference type="ARBA" id="ARBA00022764"/>
    </source>
</evidence>
<evidence type="ECO:0000256" key="7">
    <source>
        <dbReference type="ARBA" id="ARBA00023004"/>
    </source>
</evidence>
<dbReference type="EMBL" id="FQWZ01000002">
    <property type="protein sequence ID" value="SHG70250.1"/>
    <property type="molecule type" value="Genomic_DNA"/>
</dbReference>
<comment type="subcellular location">
    <subcellularLocation>
        <location evidence="1">Periplasm</location>
    </subcellularLocation>
</comment>
<reference evidence="12 13" key="1">
    <citation type="submission" date="2016-11" db="EMBL/GenBank/DDBJ databases">
        <authorList>
            <person name="Jaros S."/>
            <person name="Januszkiewicz K."/>
            <person name="Wedrychowicz H."/>
        </authorList>
    </citation>
    <scope>NUCLEOTIDE SEQUENCE [LARGE SCALE GENOMIC DNA]</scope>
    <source>
        <strain evidence="12 13">CGMCC 1.7049</strain>
    </source>
</reference>
<organism evidence="12 13">
    <name type="scientific">Hydrocarboniphaga daqingensis</name>
    <dbReference type="NCBI Taxonomy" id="490188"/>
    <lineage>
        <taxon>Bacteria</taxon>
        <taxon>Pseudomonadati</taxon>
        <taxon>Pseudomonadota</taxon>
        <taxon>Gammaproteobacteria</taxon>
        <taxon>Nevskiales</taxon>
        <taxon>Nevskiaceae</taxon>
        <taxon>Hydrocarboniphaga</taxon>
    </lineage>
</organism>
<dbReference type="PIRSF" id="PIRSF000294">
    <property type="entry name" value="Cytochrome-c_peroxidase"/>
    <property type="match status" value="1"/>
</dbReference>
<dbReference type="GO" id="GO:0009055">
    <property type="term" value="F:electron transfer activity"/>
    <property type="evidence" value="ECO:0007669"/>
    <property type="project" value="InterPro"/>
</dbReference>
<keyword evidence="4 10" id="KW-0732">Signal</keyword>
<keyword evidence="5" id="KW-0574">Periplasm</keyword>
<feature type="binding site" description="covalent" evidence="8">
    <location>
        <position position="222"/>
    </location>
    <ligand>
        <name>heme c</name>
        <dbReference type="ChEBI" id="CHEBI:61717"/>
        <label>2</label>
    </ligand>
</feature>
<dbReference type="GO" id="GO:0042597">
    <property type="term" value="C:periplasmic space"/>
    <property type="evidence" value="ECO:0007669"/>
    <property type="project" value="UniProtKB-SubCell"/>
</dbReference>
<feature type="domain" description="Cytochrome c" evidence="11">
    <location>
        <begin position="53"/>
        <end position="180"/>
    </location>
</feature>
<gene>
    <name evidence="12" type="ORF">SAMN04488068_1174</name>
</gene>
<keyword evidence="2 8" id="KW-0349">Heme</keyword>
<keyword evidence="6" id="KW-0560">Oxidoreductase</keyword>
<evidence type="ECO:0000259" key="11">
    <source>
        <dbReference type="PROSITE" id="PS51007"/>
    </source>
</evidence>
<evidence type="ECO:0000256" key="4">
    <source>
        <dbReference type="ARBA" id="ARBA00022729"/>
    </source>
</evidence>
<keyword evidence="12" id="KW-0575">Peroxidase</keyword>
<feature type="binding site" description="covalent" evidence="8">
    <location>
        <position position="75"/>
    </location>
    <ligand>
        <name>heme c</name>
        <dbReference type="ChEBI" id="CHEBI:61717"/>
        <label>1</label>
    </ligand>
</feature>
<keyword evidence="13" id="KW-1185">Reference proteome</keyword>
<dbReference type="Proteomes" id="UP000199758">
    <property type="component" value="Unassembled WGS sequence"/>
</dbReference>
<evidence type="ECO:0000256" key="8">
    <source>
        <dbReference type="PIRSR" id="PIRSR000294-1"/>
    </source>
</evidence>
<evidence type="ECO:0000256" key="10">
    <source>
        <dbReference type="SAM" id="SignalP"/>
    </source>
</evidence>
<feature type="binding site" description="axial binding residue" evidence="9">
    <location>
        <position position="226"/>
    </location>
    <ligand>
        <name>heme c</name>
        <dbReference type="ChEBI" id="CHEBI:61717"/>
        <label>2</label>
    </ligand>
    <ligandPart>
        <name>Fe</name>
        <dbReference type="ChEBI" id="CHEBI:18248"/>
    </ligandPart>
</feature>
<evidence type="ECO:0000313" key="13">
    <source>
        <dbReference type="Proteomes" id="UP000199758"/>
    </source>
</evidence>
<feature type="signal peptide" evidence="10">
    <location>
        <begin position="1"/>
        <end position="23"/>
    </location>
</feature>
<evidence type="ECO:0000256" key="9">
    <source>
        <dbReference type="PIRSR" id="PIRSR000294-2"/>
    </source>
</evidence>
<dbReference type="Gene3D" id="1.10.760.10">
    <property type="entry name" value="Cytochrome c-like domain"/>
    <property type="match status" value="2"/>
</dbReference>
<dbReference type="OrthoDB" id="9805202at2"/>
<dbReference type="Pfam" id="PF03150">
    <property type="entry name" value="CCP_MauG"/>
    <property type="match status" value="1"/>
</dbReference>
<feature type="chain" id="PRO_5012183582" evidence="10">
    <location>
        <begin position="24"/>
        <end position="353"/>
    </location>
</feature>
<keyword evidence="3 9" id="KW-0479">Metal-binding</keyword>
<sequence>MQPSMIPRLCVLSLFLVHAFSNAETITAPTPPPHEWRLPDHVPYPDGNEPTPQRVELGRMLYFDKRLSRDGTTSCASCHDPAQGWSDGLATSRGLDGKTLPRASPTIINAAYNTIQMWDGRKASLEDQAMGPMDSPDEMATDFDKLMALLGRDATYRAAFQAAYPDAPIDKLLIAKAIASFERTVVARNAPFDRWLAGDVTAMTLQQQRGFQIFVDPNTGNCAVCHRAPLFTDNGFHNIGLSSFGREGADPGRFAHKPIAVLKGAFKTPTLRNIAETAPYFHDGSAATLMDVVEHYARGGDVKTNLSPNLKTGPLTQQDKDDLVAFMQALSSPIPAPIAAASTRVSHLPVAGK</sequence>
<dbReference type="PANTHER" id="PTHR30600">
    <property type="entry name" value="CYTOCHROME C PEROXIDASE-RELATED"/>
    <property type="match status" value="1"/>
</dbReference>
<dbReference type="RefSeq" id="WP_072895191.1">
    <property type="nucleotide sequence ID" value="NZ_FQWZ01000002.1"/>
</dbReference>
<evidence type="ECO:0000313" key="12">
    <source>
        <dbReference type="EMBL" id="SHG70250.1"/>
    </source>
</evidence>
<name>A0A1M5LZA3_9GAMM</name>
<comment type="cofactor">
    <cofactor evidence="8">
        <name>heme</name>
        <dbReference type="ChEBI" id="CHEBI:30413"/>
    </cofactor>
    <text evidence="8">Binds 2 heme groups.</text>
</comment>
<comment type="PTM">
    <text evidence="8">Binds 2 heme groups per subunit.</text>
</comment>
<dbReference type="SUPFAM" id="SSF46626">
    <property type="entry name" value="Cytochrome c"/>
    <property type="match status" value="2"/>
</dbReference>
<dbReference type="InterPro" id="IPR051395">
    <property type="entry name" value="Cytochrome_c_Peroxidase/MauG"/>
</dbReference>
<dbReference type="GO" id="GO:0004130">
    <property type="term" value="F:cytochrome-c peroxidase activity"/>
    <property type="evidence" value="ECO:0007669"/>
    <property type="project" value="TreeGrafter"/>
</dbReference>
<dbReference type="GO" id="GO:0020037">
    <property type="term" value="F:heme binding"/>
    <property type="evidence" value="ECO:0007669"/>
    <property type="project" value="InterPro"/>
</dbReference>
<dbReference type="InterPro" id="IPR009056">
    <property type="entry name" value="Cyt_c-like_dom"/>
</dbReference>
<dbReference type="InterPro" id="IPR004852">
    <property type="entry name" value="Di-haem_cyt_c_peroxidsae"/>
</dbReference>
<dbReference type="STRING" id="490188.SAMN04488068_1174"/>
<proteinExistence type="predicted"/>
<dbReference type="GO" id="GO:0046872">
    <property type="term" value="F:metal ion binding"/>
    <property type="evidence" value="ECO:0007669"/>
    <property type="project" value="UniProtKB-KW"/>
</dbReference>
<evidence type="ECO:0000256" key="2">
    <source>
        <dbReference type="ARBA" id="ARBA00022617"/>
    </source>
</evidence>
<accession>A0A1M5LZA3</accession>
<dbReference type="AlphaFoldDB" id="A0A1M5LZA3"/>
<feature type="binding site" description="axial binding residue" evidence="9">
    <location>
        <position position="79"/>
    </location>
    <ligand>
        <name>heme c</name>
        <dbReference type="ChEBI" id="CHEBI:61717"/>
        <label>1</label>
    </ligand>
    <ligandPart>
        <name>Fe</name>
        <dbReference type="ChEBI" id="CHEBI:18248"/>
    </ligandPart>
</feature>
<keyword evidence="7 9" id="KW-0408">Iron</keyword>
<dbReference type="PANTHER" id="PTHR30600:SF10">
    <property type="entry name" value="BLL6722 PROTEIN"/>
    <property type="match status" value="1"/>
</dbReference>
<dbReference type="InterPro" id="IPR026259">
    <property type="entry name" value="MauG/Cytc_peroxidase"/>
</dbReference>
<evidence type="ECO:0000256" key="3">
    <source>
        <dbReference type="ARBA" id="ARBA00022723"/>
    </source>
</evidence>
<feature type="binding site" description="covalent" evidence="8">
    <location>
        <position position="78"/>
    </location>
    <ligand>
        <name>heme c</name>
        <dbReference type="ChEBI" id="CHEBI:61717"/>
        <label>1</label>
    </ligand>
</feature>
<protein>
    <submittedName>
        <fullName evidence="12">Cytochrome c peroxidase</fullName>
    </submittedName>
</protein>
<dbReference type="PROSITE" id="PS51007">
    <property type="entry name" value="CYTC"/>
    <property type="match status" value="2"/>
</dbReference>